<feature type="transmembrane region" description="Helical" evidence="9">
    <location>
        <begin position="215"/>
        <end position="235"/>
    </location>
</feature>
<feature type="transmembrane region" description="Helical" evidence="9">
    <location>
        <begin position="149"/>
        <end position="169"/>
    </location>
</feature>
<accession>A0A3D9ZUE5</accession>
<dbReference type="Pfam" id="PF02518">
    <property type="entry name" value="HATPase_c"/>
    <property type="match status" value="1"/>
</dbReference>
<reference evidence="11 12" key="1">
    <citation type="submission" date="2018-08" db="EMBL/GenBank/DDBJ databases">
        <title>Sequencing the genomes of 1000 actinobacteria strains.</title>
        <authorList>
            <person name="Klenk H.-P."/>
        </authorList>
    </citation>
    <scope>NUCLEOTIDE SEQUENCE [LARGE SCALE GENOMIC DNA]</scope>
    <source>
        <strain evidence="11 12">DSM 44099</strain>
    </source>
</reference>
<dbReference type="SMART" id="SM00387">
    <property type="entry name" value="HATPase_c"/>
    <property type="match status" value="1"/>
</dbReference>
<keyword evidence="9" id="KW-1133">Transmembrane helix</keyword>
<feature type="transmembrane region" description="Helical" evidence="9">
    <location>
        <begin position="320"/>
        <end position="346"/>
    </location>
</feature>
<keyword evidence="4" id="KW-0808">Transferase</keyword>
<feature type="domain" description="Histidine kinase/HSP90-like ATPase" evidence="10">
    <location>
        <begin position="526"/>
        <end position="616"/>
    </location>
</feature>
<evidence type="ECO:0000259" key="10">
    <source>
        <dbReference type="SMART" id="SM00387"/>
    </source>
</evidence>
<keyword evidence="8" id="KW-0902">Two-component regulatory system</keyword>
<sequence length="632" mass="66980">MTRGLGALARGLLRGFYAVASAGLLVVHLVLFVPGLGLGLIFLLPWPIVQLRPVTNLVRRSCGDVPRPYRDRPGPPRPEADGRYRYDRMLYHSPFWPRQVGYLNWVLGDPATWRDVGWMLLNPVVGVVLGAGPAALVIAGLTVAFATGYWIAVGLALIALGVVVAPAALRAHDSWTRRMLGPRDEVGSLKAWLGLRFMTLVRLAALGGLTVVTAGLAVLSAAALALFAVGVVGTIPENAALTRRVTEIRRRLAEQWSGVSIQTPYRPEPPLPPRRPDGLYAVGDNLYKSTGWTRFFQRLEWIWHDPATWRDLLWTVTDPFVGGALVLMSAGAVGYGFLGVALPALLRLTRVDDPPALLVLADRPTLALAAGVVLVVAGALAAPAALRWHGRWTAVLLAPTAKARLSTRVEQLTESRADATSAQAAELRRIERDLHDGAQGRLVAVGLALGAIEALIETDPAAARRLVADARESTARALAELRDLVRGVRPPVLAERGLVEAVRALALDSPVPATVAGGLAGRVPEPVESAVYFAVSEALVNAAKHAAASTVEIAFAHHDGVLTAVVEDDGRGGADPAVGSGLRGMRHRLSAFDGTVRVVSPAGGPTTVTLEVPCALFSPKTSTSSARDSSNS</sequence>
<dbReference type="Proteomes" id="UP000256913">
    <property type="component" value="Unassembled WGS sequence"/>
</dbReference>
<dbReference type="AlphaFoldDB" id="A0A3D9ZUE5"/>
<comment type="caution">
    <text evidence="11">The sequence shown here is derived from an EMBL/GenBank/DDBJ whole genome shotgun (WGS) entry which is preliminary data.</text>
</comment>
<dbReference type="GO" id="GO:0016020">
    <property type="term" value="C:membrane"/>
    <property type="evidence" value="ECO:0007669"/>
    <property type="project" value="InterPro"/>
</dbReference>
<dbReference type="Pfam" id="PF13796">
    <property type="entry name" value="Sensor"/>
    <property type="match status" value="2"/>
</dbReference>
<dbReference type="RefSeq" id="WP_170215878.1">
    <property type="nucleotide sequence ID" value="NZ_BONB01000020.1"/>
</dbReference>
<evidence type="ECO:0000256" key="3">
    <source>
        <dbReference type="ARBA" id="ARBA00022553"/>
    </source>
</evidence>
<evidence type="ECO:0000313" key="12">
    <source>
        <dbReference type="Proteomes" id="UP000256913"/>
    </source>
</evidence>
<evidence type="ECO:0000256" key="5">
    <source>
        <dbReference type="ARBA" id="ARBA00022741"/>
    </source>
</evidence>
<keyword evidence="9" id="KW-0472">Membrane</keyword>
<dbReference type="InterPro" id="IPR025828">
    <property type="entry name" value="Put_sensor_dom"/>
</dbReference>
<gene>
    <name evidence="11" type="ORF">DFJ67_3307</name>
</gene>
<dbReference type="Gene3D" id="3.30.565.10">
    <property type="entry name" value="Histidine kinase-like ATPase, C-terminal domain"/>
    <property type="match status" value="1"/>
</dbReference>
<keyword evidence="5" id="KW-0547">Nucleotide-binding</keyword>
<feature type="transmembrane region" description="Helical" evidence="9">
    <location>
        <begin position="16"/>
        <end position="44"/>
    </location>
</feature>
<keyword evidence="6 11" id="KW-0418">Kinase</keyword>
<evidence type="ECO:0000256" key="7">
    <source>
        <dbReference type="ARBA" id="ARBA00022840"/>
    </source>
</evidence>
<evidence type="ECO:0000256" key="2">
    <source>
        <dbReference type="ARBA" id="ARBA00012438"/>
    </source>
</evidence>
<organism evidence="11 12">
    <name type="scientific">Asanoa ferruginea</name>
    <dbReference type="NCBI Taxonomy" id="53367"/>
    <lineage>
        <taxon>Bacteria</taxon>
        <taxon>Bacillati</taxon>
        <taxon>Actinomycetota</taxon>
        <taxon>Actinomycetes</taxon>
        <taxon>Micromonosporales</taxon>
        <taxon>Micromonosporaceae</taxon>
        <taxon>Asanoa</taxon>
    </lineage>
</organism>
<feature type="transmembrane region" description="Helical" evidence="9">
    <location>
        <begin position="366"/>
        <end position="386"/>
    </location>
</feature>
<dbReference type="InterPro" id="IPR036890">
    <property type="entry name" value="HATPase_C_sf"/>
</dbReference>
<keyword evidence="3" id="KW-0597">Phosphoprotein</keyword>
<dbReference type="SUPFAM" id="SSF55874">
    <property type="entry name" value="ATPase domain of HSP90 chaperone/DNA topoisomerase II/histidine kinase"/>
    <property type="match status" value="1"/>
</dbReference>
<dbReference type="EMBL" id="QUMQ01000001">
    <property type="protein sequence ID" value="REF97310.1"/>
    <property type="molecule type" value="Genomic_DNA"/>
</dbReference>
<evidence type="ECO:0000256" key="4">
    <source>
        <dbReference type="ARBA" id="ARBA00022679"/>
    </source>
</evidence>
<evidence type="ECO:0000313" key="11">
    <source>
        <dbReference type="EMBL" id="REF97310.1"/>
    </source>
</evidence>
<evidence type="ECO:0000256" key="1">
    <source>
        <dbReference type="ARBA" id="ARBA00000085"/>
    </source>
</evidence>
<protein>
    <recommendedName>
        <fullName evidence="2">histidine kinase</fullName>
        <ecNumber evidence="2">2.7.13.3</ecNumber>
    </recommendedName>
</protein>
<keyword evidence="9" id="KW-0812">Transmembrane</keyword>
<evidence type="ECO:0000256" key="6">
    <source>
        <dbReference type="ARBA" id="ARBA00022777"/>
    </source>
</evidence>
<dbReference type="InterPro" id="IPR050482">
    <property type="entry name" value="Sensor_HK_TwoCompSys"/>
</dbReference>
<dbReference type="Pfam" id="PF07730">
    <property type="entry name" value="HisKA_3"/>
    <property type="match status" value="1"/>
</dbReference>
<dbReference type="GO" id="GO:0000155">
    <property type="term" value="F:phosphorelay sensor kinase activity"/>
    <property type="evidence" value="ECO:0007669"/>
    <property type="project" value="InterPro"/>
</dbReference>
<evidence type="ECO:0000256" key="9">
    <source>
        <dbReference type="SAM" id="Phobius"/>
    </source>
</evidence>
<evidence type="ECO:0000256" key="8">
    <source>
        <dbReference type="ARBA" id="ARBA00023012"/>
    </source>
</evidence>
<dbReference type="CDD" id="cd16917">
    <property type="entry name" value="HATPase_UhpB-NarQ-NarX-like"/>
    <property type="match status" value="1"/>
</dbReference>
<feature type="transmembrane region" description="Helical" evidence="9">
    <location>
        <begin position="120"/>
        <end position="143"/>
    </location>
</feature>
<dbReference type="InterPro" id="IPR011712">
    <property type="entry name" value="Sig_transdc_His_kin_sub3_dim/P"/>
</dbReference>
<comment type="catalytic activity">
    <reaction evidence="1">
        <text>ATP + protein L-histidine = ADP + protein N-phospho-L-histidine.</text>
        <dbReference type="EC" id="2.7.13.3"/>
    </reaction>
</comment>
<keyword evidence="7" id="KW-0067">ATP-binding</keyword>
<dbReference type="InterPro" id="IPR003594">
    <property type="entry name" value="HATPase_dom"/>
</dbReference>
<dbReference type="PANTHER" id="PTHR24421:SF10">
    <property type="entry name" value="NITRATE_NITRITE SENSOR PROTEIN NARQ"/>
    <property type="match status" value="1"/>
</dbReference>
<dbReference type="GO" id="GO:0046983">
    <property type="term" value="F:protein dimerization activity"/>
    <property type="evidence" value="ECO:0007669"/>
    <property type="project" value="InterPro"/>
</dbReference>
<dbReference type="EC" id="2.7.13.3" evidence="2"/>
<feature type="transmembrane region" description="Helical" evidence="9">
    <location>
        <begin position="189"/>
        <end position="209"/>
    </location>
</feature>
<dbReference type="PANTHER" id="PTHR24421">
    <property type="entry name" value="NITRATE/NITRITE SENSOR PROTEIN NARX-RELATED"/>
    <property type="match status" value="1"/>
</dbReference>
<name>A0A3D9ZUE5_9ACTN</name>
<dbReference type="Gene3D" id="1.20.5.1930">
    <property type="match status" value="1"/>
</dbReference>
<dbReference type="GO" id="GO:0005524">
    <property type="term" value="F:ATP binding"/>
    <property type="evidence" value="ECO:0007669"/>
    <property type="project" value="UniProtKB-KW"/>
</dbReference>
<keyword evidence="12" id="KW-1185">Reference proteome</keyword>
<proteinExistence type="predicted"/>